<reference evidence="3 4" key="1">
    <citation type="submission" date="2020-09" db="EMBL/GenBank/DDBJ databases">
        <title>Biosynthesis of the nuclear factor of activated T cells inhibitor NFAT-133 and its congeners in Streptomyces pactum.</title>
        <authorList>
            <person name="Zhou W."/>
            <person name="Posri P."/>
            <person name="Abugrain M.E."/>
            <person name="Weisberg A.J."/>
            <person name="Chang J.H."/>
            <person name="Mahmud T."/>
        </authorList>
    </citation>
    <scope>NUCLEOTIDE SEQUENCE [LARGE SCALE GENOMIC DNA]</scope>
    <source>
        <strain evidence="3 4">ATCC 27456</strain>
    </source>
</reference>
<dbReference type="SUPFAM" id="SSF55874">
    <property type="entry name" value="ATPase domain of HSP90 chaperone/DNA topoisomerase II/histidine kinase"/>
    <property type="match status" value="1"/>
</dbReference>
<organism evidence="3 4">
    <name type="scientific">Streptomyces pactum</name>
    <dbReference type="NCBI Taxonomy" id="68249"/>
    <lineage>
        <taxon>Bacteria</taxon>
        <taxon>Bacillati</taxon>
        <taxon>Actinomycetota</taxon>
        <taxon>Actinomycetes</taxon>
        <taxon>Kitasatosporales</taxon>
        <taxon>Streptomycetaceae</taxon>
        <taxon>Streptomyces</taxon>
    </lineage>
</organism>
<protein>
    <submittedName>
        <fullName evidence="3">ATP-binding protein</fullName>
    </submittedName>
</protein>
<proteinExistence type="predicted"/>
<keyword evidence="1" id="KW-0723">Serine/threonine-protein kinase</keyword>
<dbReference type="Proteomes" id="UP000807371">
    <property type="component" value="Unassembled WGS sequence"/>
</dbReference>
<dbReference type="InterPro" id="IPR036890">
    <property type="entry name" value="HATPase_C_sf"/>
</dbReference>
<evidence type="ECO:0000313" key="4">
    <source>
        <dbReference type="Proteomes" id="UP000807371"/>
    </source>
</evidence>
<dbReference type="PANTHER" id="PTHR35526:SF3">
    <property type="entry name" value="ANTI-SIGMA-F FACTOR RSBW"/>
    <property type="match status" value="1"/>
</dbReference>
<sequence length="144" mass="15776">MTHLLAVPSGSESYRLTGPRTPRLPSIARDFLARVLPSTVPVDPDTLYAAKVCVSELVTNALRHTTTPAITIETTVGQDRCVVHVHDNSPDPPLLGRATLDREHGRGLALVERYAETWGSALYGGASPTHKSVWFRIALRERAR</sequence>
<accession>A0ABS0NLJ0</accession>
<dbReference type="CDD" id="cd16936">
    <property type="entry name" value="HATPase_RsbW-like"/>
    <property type="match status" value="1"/>
</dbReference>
<keyword evidence="4" id="KW-1185">Reference proteome</keyword>
<evidence type="ECO:0000256" key="1">
    <source>
        <dbReference type="ARBA" id="ARBA00022527"/>
    </source>
</evidence>
<name>A0ABS0NLJ0_9ACTN</name>
<keyword evidence="3" id="KW-0067">ATP-binding</keyword>
<feature type="domain" description="Histidine kinase/HSP90-like ATPase" evidence="2">
    <location>
        <begin position="26"/>
        <end position="117"/>
    </location>
</feature>
<evidence type="ECO:0000313" key="3">
    <source>
        <dbReference type="EMBL" id="MBH5336065.1"/>
    </source>
</evidence>
<keyword evidence="1" id="KW-0418">Kinase</keyword>
<dbReference type="Gene3D" id="3.30.565.10">
    <property type="entry name" value="Histidine kinase-like ATPase, C-terminal domain"/>
    <property type="match status" value="1"/>
</dbReference>
<dbReference type="Pfam" id="PF13581">
    <property type="entry name" value="HATPase_c_2"/>
    <property type="match status" value="1"/>
</dbReference>
<dbReference type="InterPro" id="IPR003594">
    <property type="entry name" value="HATPase_dom"/>
</dbReference>
<keyword evidence="3" id="KW-0547">Nucleotide-binding</keyword>
<dbReference type="EMBL" id="JACYXC010000001">
    <property type="protein sequence ID" value="MBH5336065.1"/>
    <property type="molecule type" value="Genomic_DNA"/>
</dbReference>
<dbReference type="PANTHER" id="PTHR35526">
    <property type="entry name" value="ANTI-SIGMA-F FACTOR RSBW-RELATED"/>
    <property type="match status" value="1"/>
</dbReference>
<dbReference type="InterPro" id="IPR050267">
    <property type="entry name" value="Anti-sigma-factor_SerPK"/>
</dbReference>
<gene>
    <name evidence="3" type="ORF">IHE55_15220</name>
</gene>
<evidence type="ECO:0000259" key="2">
    <source>
        <dbReference type="Pfam" id="PF13581"/>
    </source>
</evidence>
<keyword evidence="1" id="KW-0808">Transferase</keyword>
<comment type="caution">
    <text evidence="3">The sequence shown here is derived from an EMBL/GenBank/DDBJ whole genome shotgun (WGS) entry which is preliminary data.</text>
</comment>
<dbReference type="GO" id="GO:0005524">
    <property type="term" value="F:ATP binding"/>
    <property type="evidence" value="ECO:0007669"/>
    <property type="project" value="UniProtKB-KW"/>
</dbReference>
<dbReference type="RefSeq" id="WP_197989527.1">
    <property type="nucleotide sequence ID" value="NZ_JACYXC010000001.1"/>
</dbReference>